<dbReference type="PANTHER" id="PTHR34756">
    <property type="entry name" value="CELL DIVISION CYCLE-ASSOCIATED PROTEIN 3"/>
    <property type="match status" value="1"/>
</dbReference>
<dbReference type="Proteomes" id="UP000828390">
    <property type="component" value="Unassembled WGS sequence"/>
</dbReference>
<dbReference type="InterPro" id="IPR038832">
    <property type="entry name" value="CDCA3"/>
</dbReference>
<feature type="compositionally biased region" description="Basic residues" evidence="1">
    <location>
        <begin position="150"/>
        <end position="160"/>
    </location>
</feature>
<name>A0A9D4NNK7_DREPO</name>
<dbReference type="AlphaFoldDB" id="A0A9D4NNK7"/>
<sequence>MGASSSHEEISQEGSPDSPPYTNRSRVLSVDPRSPTNDITRTPIVVDKTPEGLLQDLMDPRSPTVGIDRTPLAAPNGGKTVHRFDLNALDNEPTDHVTKSCDEDGSLLPEHHLGVTGIEDLSLEDFPTCESTRLVPTEEQLILDMTRNAKLKKKKQQKTSKPKELFPSKTSSSDSKMAAIPAKPSSLLKDVTRSPLSTRTVDINSPAHIVQRKQIKDVDKKLTCAQENSMSKFIVREKENM</sequence>
<feature type="compositionally biased region" description="Polar residues" evidence="1">
    <location>
        <begin position="12"/>
        <end position="26"/>
    </location>
</feature>
<reference evidence="2" key="1">
    <citation type="journal article" date="2019" name="bioRxiv">
        <title>The Genome of the Zebra Mussel, Dreissena polymorpha: A Resource for Invasive Species Research.</title>
        <authorList>
            <person name="McCartney M.A."/>
            <person name="Auch B."/>
            <person name="Kono T."/>
            <person name="Mallez S."/>
            <person name="Zhang Y."/>
            <person name="Obille A."/>
            <person name="Becker A."/>
            <person name="Abrahante J.E."/>
            <person name="Garbe J."/>
            <person name="Badalamenti J.P."/>
            <person name="Herman A."/>
            <person name="Mangelson H."/>
            <person name="Liachko I."/>
            <person name="Sullivan S."/>
            <person name="Sone E.D."/>
            <person name="Koren S."/>
            <person name="Silverstein K.A.T."/>
            <person name="Beckman K.B."/>
            <person name="Gohl D.M."/>
        </authorList>
    </citation>
    <scope>NUCLEOTIDE SEQUENCE</scope>
    <source>
        <strain evidence="2">Duluth1</strain>
        <tissue evidence="2">Whole animal</tissue>
    </source>
</reference>
<keyword evidence="3" id="KW-1185">Reference proteome</keyword>
<accession>A0A9D4NNK7</accession>
<feature type="region of interest" description="Disordered" evidence="1">
    <location>
        <begin position="150"/>
        <end position="199"/>
    </location>
</feature>
<evidence type="ECO:0000256" key="1">
    <source>
        <dbReference type="SAM" id="MobiDB-lite"/>
    </source>
</evidence>
<evidence type="ECO:0000313" key="2">
    <source>
        <dbReference type="EMBL" id="KAH3898191.1"/>
    </source>
</evidence>
<feature type="compositionally biased region" description="Basic and acidic residues" evidence="1">
    <location>
        <begin position="1"/>
        <end position="10"/>
    </location>
</feature>
<protein>
    <submittedName>
        <fullName evidence="2">Uncharacterized protein</fullName>
    </submittedName>
</protein>
<comment type="caution">
    <text evidence="2">The sequence shown here is derived from an EMBL/GenBank/DDBJ whole genome shotgun (WGS) entry which is preliminary data.</text>
</comment>
<reference evidence="2" key="2">
    <citation type="submission" date="2020-11" db="EMBL/GenBank/DDBJ databases">
        <authorList>
            <person name="McCartney M.A."/>
            <person name="Auch B."/>
            <person name="Kono T."/>
            <person name="Mallez S."/>
            <person name="Becker A."/>
            <person name="Gohl D.M."/>
            <person name="Silverstein K.A.T."/>
            <person name="Koren S."/>
            <person name="Bechman K.B."/>
            <person name="Herman A."/>
            <person name="Abrahante J.E."/>
            <person name="Garbe J."/>
        </authorList>
    </citation>
    <scope>NUCLEOTIDE SEQUENCE</scope>
    <source>
        <strain evidence="2">Duluth1</strain>
        <tissue evidence="2">Whole animal</tissue>
    </source>
</reference>
<organism evidence="2 3">
    <name type="scientific">Dreissena polymorpha</name>
    <name type="common">Zebra mussel</name>
    <name type="synonym">Mytilus polymorpha</name>
    <dbReference type="NCBI Taxonomy" id="45954"/>
    <lineage>
        <taxon>Eukaryota</taxon>
        <taxon>Metazoa</taxon>
        <taxon>Spiralia</taxon>
        <taxon>Lophotrochozoa</taxon>
        <taxon>Mollusca</taxon>
        <taxon>Bivalvia</taxon>
        <taxon>Autobranchia</taxon>
        <taxon>Heteroconchia</taxon>
        <taxon>Euheterodonta</taxon>
        <taxon>Imparidentia</taxon>
        <taxon>Neoheterodontei</taxon>
        <taxon>Myida</taxon>
        <taxon>Dreissenoidea</taxon>
        <taxon>Dreissenidae</taxon>
        <taxon>Dreissena</taxon>
    </lineage>
</organism>
<dbReference type="OrthoDB" id="6337960at2759"/>
<proteinExistence type="predicted"/>
<dbReference type="PANTHER" id="PTHR34756:SF1">
    <property type="entry name" value="CELL DIVISION CYCLE-ASSOCIATED PROTEIN 3"/>
    <property type="match status" value="1"/>
</dbReference>
<evidence type="ECO:0000313" key="3">
    <source>
        <dbReference type="Proteomes" id="UP000828390"/>
    </source>
</evidence>
<gene>
    <name evidence="2" type="ORF">DPMN_022412</name>
</gene>
<feature type="region of interest" description="Disordered" evidence="1">
    <location>
        <begin position="1"/>
        <end position="78"/>
    </location>
</feature>
<dbReference type="EMBL" id="JAIWYP010000001">
    <property type="protein sequence ID" value="KAH3898191.1"/>
    <property type="molecule type" value="Genomic_DNA"/>
</dbReference>